<protein>
    <submittedName>
        <fullName evidence="1">Uncharacterized protein</fullName>
    </submittedName>
</protein>
<accession>A0A0K2SYS3</accession>
<name>A0A0K2SYS3_LEPSM</name>
<reference evidence="1" key="1">
    <citation type="submission" date="2014-05" db="EMBL/GenBank/DDBJ databases">
        <authorList>
            <person name="Chronopoulou M."/>
        </authorList>
    </citation>
    <scope>NUCLEOTIDE SEQUENCE</scope>
    <source>
        <tissue evidence="1">Whole organism</tissue>
    </source>
</reference>
<sequence length="121" mass="13727">ATTVFSFLIFKGSSFITNYSTLNIEPDPIITQDFYQIHKNTFKLENIIPSSCNDVVAVLPELLELVEQLVVAHPLHRPLHGNCGFLMPPKLVLPEQMFQLSEQEPVTEVQIWAVGALFDRF</sequence>
<proteinExistence type="predicted"/>
<organism evidence="1">
    <name type="scientific">Lepeophtheirus salmonis</name>
    <name type="common">Salmon louse</name>
    <name type="synonym">Caligus salmonis</name>
    <dbReference type="NCBI Taxonomy" id="72036"/>
    <lineage>
        <taxon>Eukaryota</taxon>
        <taxon>Metazoa</taxon>
        <taxon>Ecdysozoa</taxon>
        <taxon>Arthropoda</taxon>
        <taxon>Crustacea</taxon>
        <taxon>Multicrustacea</taxon>
        <taxon>Hexanauplia</taxon>
        <taxon>Copepoda</taxon>
        <taxon>Siphonostomatoida</taxon>
        <taxon>Caligidae</taxon>
        <taxon>Lepeophtheirus</taxon>
    </lineage>
</organism>
<feature type="non-terminal residue" evidence="1">
    <location>
        <position position="1"/>
    </location>
</feature>
<evidence type="ECO:0000313" key="1">
    <source>
        <dbReference type="EMBL" id="CDW18396.1"/>
    </source>
</evidence>
<dbReference type="EMBL" id="HACA01001035">
    <property type="protein sequence ID" value="CDW18396.1"/>
    <property type="molecule type" value="Transcribed_RNA"/>
</dbReference>
<dbReference type="AlphaFoldDB" id="A0A0K2SYS3"/>